<keyword evidence="3" id="KW-1185">Reference proteome</keyword>
<sequence>MKTEKITIANLKCAGCETTIKSELLKIEGVDSVTIDQENDTVCLIHDDNLDRHKIIQKLHSLGYPEATEENGLLQQLKSYASCMIGKINNLSRPKD</sequence>
<evidence type="ECO:0000259" key="1">
    <source>
        <dbReference type="PROSITE" id="PS50846"/>
    </source>
</evidence>
<feature type="domain" description="HMA" evidence="1">
    <location>
        <begin position="2"/>
        <end position="67"/>
    </location>
</feature>
<dbReference type="Pfam" id="PF00403">
    <property type="entry name" value="HMA"/>
    <property type="match status" value="1"/>
</dbReference>
<dbReference type="InterPro" id="IPR006121">
    <property type="entry name" value="HMA_dom"/>
</dbReference>
<dbReference type="Proteomes" id="UP000199604">
    <property type="component" value="Unassembled WGS sequence"/>
</dbReference>
<dbReference type="EMBL" id="FOJT01000002">
    <property type="protein sequence ID" value="SFA92547.1"/>
    <property type="molecule type" value="Genomic_DNA"/>
</dbReference>
<evidence type="ECO:0000313" key="3">
    <source>
        <dbReference type="Proteomes" id="UP000199604"/>
    </source>
</evidence>
<organism evidence="2 3">
    <name type="scientific">Flavobacterium swingsii</name>
    <dbReference type="NCBI Taxonomy" id="498292"/>
    <lineage>
        <taxon>Bacteria</taxon>
        <taxon>Pseudomonadati</taxon>
        <taxon>Bacteroidota</taxon>
        <taxon>Flavobacteriia</taxon>
        <taxon>Flavobacteriales</taxon>
        <taxon>Flavobacteriaceae</taxon>
        <taxon>Flavobacterium</taxon>
    </lineage>
</organism>
<reference evidence="3" key="1">
    <citation type="submission" date="2016-10" db="EMBL/GenBank/DDBJ databases">
        <authorList>
            <person name="Varghese N."/>
            <person name="Submissions S."/>
        </authorList>
    </citation>
    <scope>NUCLEOTIDE SEQUENCE [LARGE SCALE GENOMIC DNA]</scope>
    <source>
        <strain evidence="3">DSM 21789</strain>
    </source>
</reference>
<dbReference type="InterPro" id="IPR036163">
    <property type="entry name" value="HMA_dom_sf"/>
</dbReference>
<dbReference type="RefSeq" id="WP_091474590.1">
    <property type="nucleotide sequence ID" value="NZ_FOJT01000002.1"/>
</dbReference>
<dbReference type="STRING" id="498292.SAMN05660845_1011"/>
<dbReference type="GO" id="GO:0046872">
    <property type="term" value="F:metal ion binding"/>
    <property type="evidence" value="ECO:0007669"/>
    <property type="project" value="InterPro"/>
</dbReference>
<gene>
    <name evidence="2" type="ORF">SAMN05660845_1011</name>
</gene>
<dbReference type="PROSITE" id="PS50846">
    <property type="entry name" value="HMA_2"/>
    <property type="match status" value="1"/>
</dbReference>
<protein>
    <submittedName>
        <fullName evidence="2">Copper chaperone CopZ</fullName>
    </submittedName>
</protein>
<evidence type="ECO:0000313" key="2">
    <source>
        <dbReference type="EMBL" id="SFA92547.1"/>
    </source>
</evidence>
<dbReference type="AlphaFoldDB" id="A0A1I0WVV4"/>
<dbReference type="Gene3D" id="3.30.70.100">
    <property type="match status" value="1"/>
</dbReference>
<accession>A0A1I0WVV4</accession>
<name>A0A1I0WVV4_9FLAO</name>
<dbReference type="OrthoDB" id="677920at2"/>
<proteinExistence type="predicted"/>
<dbReference type="CDD" id="cd00371">
    <property type="entry name" value="HMA"/>
    <property type="match status" value="1"/>
</dbReference>
<dbReference type="SUPFAM" id="SSF55008">
    <property type="entry name" value="HMA, heavy metal-associated domain"/>
    <property type="match status" value="1"/>
</dbReference>